<dbReference type="GO" id="GO:0004252">
    <property type="term" value="F:serine-type endopeptidase activity"/>
    <property type="evidence" value="ECO:0007669"/>
    <property type="project" value="InterPro"/>
</dbReference>
<evidence type="ECO:0000256" key="6">
    <source>
        <dbReference type="SAM" id="SignalP"/>
    </source>
</evidence>
<dbReference type="InterPro" id="IPR001254">
    <property type="entry name" value="Trypsin_dom"/>
</dbReference>
<gene>
    <name evidence="8" type="ORF">FF38_07274</name>
</gene>
<dbReference type="InterPro" id="IPR043504">
    <property type="entry name" value="Peptidase_S1_PA_chymotrypsin"/>
</dbReference>
<dbReference type="InterPro" id="IPR001314">
    <property type="entry name" value="Peptidase_S1A"/>
</dbReference>
<dbReference type="CDD" id="cd00190">
    <property type="entry name" value="Tryp_SPc"/>
    <property type="match status" value="1"/>
</dbReference>
<dbReference type="PRINTS" id="PR00722">
    <property type="entry name" value="CHYMOTRYPSIN"/>
</dbReference>
<evidence type="ECO:0000313" key="8">
    <source>
        <dbReference type="EMBL" id="KNC31416.1"/>
    </source>
</evidence>
<reference evidence="8 9" key="1">
    <citation type="journal article" date="2015" name="Nat. Commun.">
        <title>Lucilia cuprina genome unlocks parasitic fly biology to underpin future interventions.</title>
        <authorList>
            <person name="Anstead C.A."/>
            <person name="Korhonen P.K."/>
            <person name="Young N.D."/>
            <person name="Hall R.S."/>
            <person name="Jex A.R."/>
            <person name="Murali S.C."/>
            <person name="Hughes D.S."/>
            <person name="Lee S.F."/>
            <person name="Perry T."/>
            <person name="Stroehlein A.J."/>
            <person name="Ansell B.R."/>
            <person name="Breugelmans B."/>
            <person name="Hofmann A."/>
            <person name="Qu J."/>
            <person name="Dugan S."/>
            <person name="Lee S.L."/>
            <person name="Chao H."/>
            <person name="Dinh H."/>
            <person name="Han Y."/>
            <person name="Doddapaneni H.V."/>
            <person name="Worley K.C."/>
            <person name="Muzny D.M."/>
            <person name="Ioannidis P."/>
            <person name="Waterhouse R.M."/>
            <person name="Zdobnov E.M."/>
            <person name="James P.J."/>
            <person name="Bagnall N.H."/>
            <person name="Kotze A.C."/>
            <person name="Gibbs R.A."/>
            <person name="Richards S."/>
            <person name="Batterham P."/>
            <person name="Gasser R.B."/>
        </authorList>
    </citation>
    <scope>NUCLEOTIDE SEQUENCE [LARGE SCALE GENOMIC DNA]</scope>
    <source>
        <strain evidence="8 9">LS</strain>
        <tissue evidence="8">Full body</tissue>
    </source>
</reference>
<feature type="chain" id="PRO_5005536375" description="Peptidase S1 domain-containing protein" evidence="6">
    <location>
        <begin position="21"/>
        <end position="256"/>
    </location>
</feature>
<sequence>MLLNSLILTITAGLIRLTQTIPNGFIAADDGGLNFVVAIYDQEKYICGGTIITPNFVVTAAHCFKRESEITDIKIICKTVDLTDIKEENIRNVKEIIIHPRYSKLSRDFDIALLRSEYPNVRKLGLATYYDVYYDEYTTAVGWGLQAEPNDVPPVRLTYNILQVWQRATCNSRRIWGPDAYYLFKPLVSERMLCADIRDIAPGTCESDDGSPMLTNGPEILGILSWRYDCQTPGKPSRVCLEAKEDYKCLGKDDCN</sequence>
<dbReference type="InterPro" id="IPR050430">
    <property type="entry name" value="Peptidase_S1"/>
</dbReference>
<evidence type="ECO:0000256" key="3">
    <source>
        <dbReference type="ARBA" id="ARBA00022801"/>
    </source>
</evidence>
<dbReference type="Pfam" id="PF00089">
    <property type="entry name" value="Trypsin"/>
    <property type="match status" value="1"/>
</dbReference>
<dbReference type="InterPro" id="IPR009003">
    <property type="entry name" value="Peptidase_S1_PA"/>
</dbReference>
<keyword evidence="5" id="KW-1015">Disulfide bond</keyword>
<evidence type="ECO:0000259" key="7">
    <source>
        <dbReference type="PROSITE" id="PS50240"/>
    </source>
</evidence>
<dbReference type="OrthoDB" id="7934134at2759"/>
<dbReference type="STRING" id="7375.A0A0L0CGQ2"/>
<organism evidence="8 9">
    <name type="scientific">Lucilia cuprina</name>
    <name type="common">Green bottle fly</name>
    <name type="synonym">Australian sheep blowfly</name>
    <dbReference type="NCBI Taxonomy" id="7375"/>
    <lineage>
        <taxon>Eukaryota</taxon>
        <taxon>Metazoa</taxon>
        <taxon>Ecdysozoa</taxon>
        <taxon>Arthropoda</taxon>
        <taxon>Hexapoda</taxon>
        <taxon>Insecta</taxon>
        <taxon>Pterygota</taxon>
        <taxon>Neoptera</taxon>
        <taxon>Endopterygota</taxon>
        <taxon>Diptera</taxon>
        <taxon>Brachycera</taxon>
        <taxon>Muscomorpha</taxon>
        <taxon>Oestroidea</taxon>
        <taxon>Calliphoridae</taxon>
        <taxon>Luciliinae</taxon>
        <taxon>Lucilia</taxon>
    </lineage>
</organism>
<accession>A0A0L0CGQ2</accession>
<keyword evidence="3" id="KW-0378">Hydrolase</keyword>
<feature type="signal peptide" evidence="6">
    <location>
        <begin position="1"/>
        <end position="20"/>
    </location>
</feature>
<protein>
    <recommendedName>
        <fullName evidence="7">Peptidase S1 domain-containing protein</fullName>
    </recommendedName>
</protein>
<keyword evidence="2" id="KW-0645">Protease</keyword>
<comment type="caution">
    <text evidence="8">The sequence shown here is derived from an EMBL/GenBank/DDBJ whole genome shotgun (WGS) entry which is preliminary data.</text>
</comment>
<dbReference type="InterPro" id="IPR018114">
    <property type="entry name" value="TRYPSIN_HIS"/>
</dbReference>
<dbReference type="FunFam" id="2.40.10.10:FF:000068">
    <property type="entry name" value="transmembrane protease serine 2"/>
    <property type="match status" value="1"/>
</dbReference>
<evidence type="ECO:0000256" key="2">
    <source>
        <dbReference type="ARBA" id="ARBA00022670"/>
    </source>
</evidence>
<evidence type="ECO:0000256" key="5">
    <source>
        <dbReference type="ARBA" id="ARBA00023157"/>
    </source>
</evidence>
<dbReference type="SUPFAM" id="SSF50494">
    <property type="entry name" value="Trypsin-like serine proteases"/>
    <property type="match status" value="1"/>
</dbReference>
<dbReference type="PANTHER" id="PTHR24276:SF98">
    <property type="entry name" value="FI18310P1-RELATED"/>
    <property type="match status" value="1"/>
</dbReference>
<dbReference type="GO" id="GO:0006508">
    <property type="term" value="P:proteolysis"/>
    <property type="evidence" value="ECO:0007669"/>
    <property type="project" value="UniProtKB-KW"/>
</dbReference>
<proteinExistence type="inferred from homology"/>
<name>A0A0L0CGQ2_LUCCU</name>
<keyword evidence="9" id="KW-1185">Reference proteome</keyword>
<dbReference type="EMBL" id="JRES01000421">
    <property type="protein sequence ID" value="KNC31416.1"/>
    <property type="molecule type" value="Genomic_DNA"/>
</dbReference>
<keyword evidence="4" id="KW-0720">Serine protease</keyword>
<keyword evidence="6" id="KW-0732">Signal</keyword>
<comment type="similarity">
    <text evidence="1">Belongs to the peptidase S1 family.</text>
</comment>
<dbReference type="SMART" id="SM00020">
    <property type="entry name" value="Tryp_SPc"/>
    <property type="match status" value="1"/>
</dbReference>
<dbReference type="PANTHER" id="PTHR24276">
    <property type="entry name" value="POLYSERASE-RELATED"/>
    <property type="match status" value="1"/>
</dbReference>
<evidence type="ECO:0000313" key="9">
    <source>
        <dbReference type="Proteomes" id="UP000037069"/>
    </source>
</evidence>
<evidence type="ECO:0000256" key="4">
    <source>
        <dbReference type="ARBA" id="ARBA00022825"/>
    </source>
</evidence>
<dbReference type="AlphaFoldDB" id="A0A0L0CGQ2"/>
<dbReference type="PROSITE" id="PS50240">
    <property type="entry name" value="TRYPSIN_DOM"/>
    <property type="match status" value="1"/>
</dbReference>
<dbReference type="Gene3D" id="2.40.10.10">
    <property type="entry name" value="Trypsin-like serine proteases"/>
    <property type="match status" value="1"/>
</dbReference>
<feature type="domain" description="Peptidase S1" evidence="7">
    <location>
        <begin position="21"/>
        <end position="256"/>
    </location>
</feature>
<dbReference type="PROSITE" id="PS00134">
    <property type="entry name" value="TRYPSIN_HIS"/>
    <property type="match status" value="1"/>
</dbReference>
<dbReference type="Proteomes" id="UP000037069">
    <property type="component" value="Unassembled WGS sequence"/>
</dbReference>
<evidence type="ECO:0000256" key="1">
    <source>
        <dbReference type="ARBA" id="ARBA00007664"/>
    </source>
</evidence>